<comment type="similarity">
    <text evidence="1">Belongs to the HesB/IscA family.</text>
</comment>
<dbReference type="GO" id="GO:0051537">
    <property type="term" value="F:2 iron, 2 sulfur cluster binding"/>
    <property type="evidence" value="ECO:0007669"/>
    <property type="project" value="TreeGrafter"/>
</dbReference>
<dbReference type="GO" id="GO:0005737">
    <property type="term" value="C:cytoplasm"/>
    <property type="evidence" value="ECO:0007669"/>
    <property type="project" value="TreeGrafter"/>
</dbReference>
<reference evidence="3" key="1">
    <citation type="submission" date="2018-05" db="EMBL/GenBank/DDBJ databases">
        <authorList>
            <person name="Lanie J.A."/>
            <person name="Ng W.-L."/>
            <person name="Kazmierczak K.M."/>
            <person name="Andrzejewski T.M."/>
            <person name="Davidsen T.M."/>
            <person name="Wayne K.J."/>
            <person name="Tettelin H."/>
            <person name="Glass J.I."/>
            <person name="Rusch D."/>
            <person name="Podicherti R."/>
            <person name="Tsui H.-C.T."/>
            <person name="Winkler M.E."/>
        </authorList>
    </citation>
    <scope>NUCLEOTIDE SEQUENCE</scope>
</reference>
<dbReference type="PANTHER" id="PTHR10072">
    <property type="entry name" value="IRON-SULFUR CLUSTER ASSEMBLY PROTEIN"/>
    <property type="match status" value="1"/>
</dbReference>
<organism evidence="3">
    <name type="scientific">marine metagenome</name>
    <dbReference type="NCBI Taxonomy" id="408172"/>
    <lineage>
        <taxon>unclassified sequences</taxon>
        <taxon>metagenomes</taxon>
        <taxon>ecological metagenomes</taxon>
    </lineage>
</organism>
<feature type="domain" description="Core" evidence="2">
    <location>
        <begin position="8"/>
        <end position="109"/>
    </location>
</feature>
<protein>
    <recommendedName>
        <fullName evidence="2">Core domain-containing protein</fullName>
    </recommendedName>
</protein>
<evidence type="ECO:0000259" key="2">
    <source>
        <dbReference type="Pfam" id="PF01521"/>
    </source>
</evidence>
<dbReference type="NCBIfam" id="TIGR00049">
    <property type="entry name" value="iron-sulfur cluster assembly accessory protein"/>
    <property type="match status" value="1"/>
</dbReference>
<evidence type="ECO:0000256" key="1">
    <source>
        <dbReference type="ARBA" id="ARBA00006718"/>
    </source>
</evidence>
<proteinExistence type="inferred from homology"/>
<sequence length="113" mass="12471">MNTASPPITLTESAIIRVKTLMKRADKSVLGLRIGVTNTGCSGHMYQVEYAEEVRPLEEVMEQEGIKIFIDPLAMMFVFGSNLDYVESKLQSGFVFENPNEASRCGCGESFAV</sequence>
<dbReference type="Pfam" id="PF01521">
    <property type="entry name" value="Fe-S_biosyn"/>
    <property type="match status" value="1"/>
</dbReference>
<dbReference type="PROSITE" id="PS01152">
    <property type="entry name" value="HESB"/>
    <property type="match status" value="1"/>
</dbReference>
<dbReference type="InterPro" id="IPR017870">
    <property type="entry name" value="FeS_cluster_insertion_CS"/>
</dbReference>
<gene>
    <name evidence="3" type="ORF">METZ01_LOCUS389164</name>
</gene>
<dbReference type="PANTHER" id="PTHR10072:SF41">
    <property type="entry name" value="IRON-SULFUR CLUSTER ASSEMBLY 1 HOMOLOG, MITOCHONDRIAL"/>
    <property type="match status" value="1"/>
</dbReference>
<dbReference type="SUPFAM" id="SSF89360">
    <property type="entry name" value="HesB-like domain"/>
    <property type="match status" value="1"/>
</dbReference>
<dbReference type="InterPro" id="IPR050322">
    <property type="entry name" value="Fe-S_cluster_asmbl/transfer"/>
</dbReference>
<evidence type="ECO:0000313" key="3">
    <source>
        <dbReference type="EMBL" id="SVD36310.1"/>
    </source>
</evidence>
<name>A0A382UQ19_9ZZZZ</name>
<accession>A0A382UQ19</accession>
<dbReference type="AlphaFoldDB" id="A0A382UQ19"/>
<dbReference type="InterPro" id="IPR016092">
    <property type="entry name" value="ATAP"/>
</dbReference>
<dbReference type="GO" id="GO:0016226">
    <property type="term" value="P:iron-sulfur cluster assembly"/>
    <property type="evidence" value="ECO:0007669"/>
    <property type="project" value="InterPro"/>
</dbReference>
<dbReference type="InterPro" id="IPR035903">
    <property type="entry name" value="HesB-like_dom_sf"/>
</dbReference>
<dbReference type="EMBL" id="UINC01145902">
    <property type="protein sequence ID" value="SVD36310.1"/>
    <property type="molecule type" value="Genomic_DNA"/>
</dbReference>
<dbReference type="InterPro" id="IPR000361">
    <property type="entry name" value="ATAP_core_dom"/>
</dbReference>
<dbReference type="Gene3D" id="2.60.300.12">
    <property type="entry name" value="HesB-like domain"/>
    <property type="match status" value="1"/>
</dbReference>